<feature type="domain" description="Calcineurin-like phosphoesterase" evidence="2">
    <location>
        <begin position="34"/>
        <end position="117"/>
    </location>
</feature>
<dbReference type="GO" id="GO:0016788">
    <property type="term" value="F:hydrolase activity, acting on ester bonds"/>
    <property type="evidence" value="ECO:0007669"/>
    <property type="project" value="TreeGrafter"/>
</dbReference>
<dbReference type="InterPro" id="IPR029052">
    <property type="entry name" value="Metallo-depent_PP-like"/>
</dbReference>
<dbReference type="GO" id="GO:0005737">
    <property type="term" value="C:cytoplasm"/>
    <property type="evidence" value="ECO:0007669"/>
    <property type="project" value="TreeGrafter"/>
</dbReference>
<dbReference type="SUPFAM" id="SSF56300">
    <property type="entry name" value="Metallo-dependent phosphatases"/>
    <property type="match status" value="1"/>
</dbReference>
<keyword evidence="1" id="KW-0732">Signal</keyword>
<gene>
    <name evidence="3" type="ORF">ING2E5A_0079</name>
</gene>
<dbReference type="STRING" id="1642646.ING2E5A_0079"/>
<dbReference type="Proteomes" id="UP000178485">
    <property type="component" value="Chromosome i"/>
</dbReference>
<dbReference type="PANTHER" id="PTHR32440">
    <property type="entry name" value="PHOSPHATASE DCR2-RELATED-RELATED"/>
    <property type="match status" value="1"/>
</dbReference>
<dbReference type="RefSeq" id="WP_071135699.1">
    <property type="nucleotide sequence ID" value="NZ_JAQVII010000009.1"/>
</dbReference>
<dbReference type="InterPro" id="IPR004843">
    <property type="entry name" value="Calcineurin-like_PHP"/>
</dbReference>
<accession>A0A1G4G331</accession>
<dbReference type="PANTHER" id="PTHR32440:SF11">
    <property type="entry name" value="METALLOPHOSPHOESTERASE DOMAIN-CONTAINING PROTEIN"/>
    <property type="match status" value="1"/>
</dbReference>
<evidence type="ECO:0000256" key="1">
    <source>
        <dbReference type="SAM" id="SignalP"/>
    </source>
</evidence>
<name>A0A1G4G331_9BACT</name>
<dbReference type="Gene3D" id="3.60.21.10">
    <property type="match status" value="1"/>
</dbReference>
<evidence type="ECO:0000259" key="2">
    <source>
        <dbReference type="Pfam" id="PF00149"/>
    </source>
</evidence>
<keyword evidence="4" id="KW-1185">Reference proteome</keyword>
<dbReference type="EMBL" id="LT608328">
    <property type="protein sequence ID" value="SCM55164.1"/>
    <property type="molecule type" value="Genomic_DNA"/>
</dbReference>
<dbReference type="Pfam" id="PF00149">
    <property type="entry name" value="Metallophos"/>
    <property type="match status" value="1"/>
</dbReference>
<sequence>MKKILFVFNLMLLSTLIANGEEKPLLKFKPDATFKIVQFTDTHLQYDSYRSDSVLVMMKKVIEREKPDLVILTGDVVGSDNRKRAWLKVAQVMIDAKTPWAAMFGNHDAEYELDKEQTMDIIVGLPYSLTERGPKGVNGLSNYILPIQSSTSSKTAALCYVLDVSETAYPLEDQTGTFTWIDDSQVEWYKKESAAYASQNGGTPIPALAFFHIPFPEFNEVAGKSTTVGVQWELNPAPPRIRSNLFAAMQSCKDVMGVFVGHHHNNNYIGCLDDICLAFGQNSGRQAYGDLGAGARVIVLHEGERRFDSWILKLYENSRDRDIWHPAHSMEPLFFVSYPDHFRERLGNPGKINMVSRGVNSATIRLSGKGKATVDWGDGSAREVINLSEKQELTIRHAYPDASIHVITINGSYISALECNNNGLTYLDTSHAPELSHLDCSGNQLPCLDLSGNGALKVLWCNRNLLSELKLSNNSQLTELYCHDNLLAQLDLSSNRALIRVNCSRNRLKSLELNSNAELTRMDCYENQISTLDFSNNKKLNYAVCSDNQLTTKELNRLFSTFWREAAGKIFIGGNPGEKECDRSIAEKRGWKVSLRY</sequence>
<dbReference type="SUPFAM" id="SSF52058">
    <property type="entry name" value="L domain-like"/>
    <property type="match status" value="1"/>
</dbReference>
<dbReference type="CDD" id="cd07383">
    <property type="entry name" value="MPP_Dcr2"/>
    <property type="match status" value="1"/>
</dbReference>
<evidence type="ECO:0000313" key="3">
    <source>
        <dbReference type="EMBL" id="SCM55164.1"/>
    </source>
</evidence>
<dbReference type="KEGG" id="pmuc:ING2E5A_0079"/>
<feature type="chain" id="PRO_5009603711" evidence="1">
    <location>
        <begin position="21"/>
        <end position="597"/>
    </location>
</feature>
<dbReference type="AlphaFoldDB" id="A0A1G4G331"/>
<feature type="signal peptide" evidence="1">
    <location>
        <begin position="1"/>
        <end position="20"/>
    </location>
</feature>
<dbReference type="Gene3D" id="3.80.10.10">
    <property type="entry name" value="Ribonuclease Inhibitor"/>
    <property type="match status" value="1"/>
</dbReference>
<protein>
    <submittedName>
        <fullName evidence="3">Putative inactive purple acid phosphatase 29</fullName>
    </submittedName>
</protein>
<organism evidence="3 4">
    <name type="scientific">Petrimonas mucosa</name>
    <dbReference type="NCBI Taxonomy" id="1642646"/>
    <lineage>
        <taxon>Bacteria</taxon>
        <taxon>Pseudomonadati</taxon>
        <taxon>Bacteroidota</taxon>
        <taxon>Bacteroidia</taxon>
        <taxon>Bacteroidales</taxon>
        <taxon>Dysgonomonadaceae</taxon>
        <taxon>Petrimonas</taxon>
    </lineage>
</organism>
<reference evidence="3 4" key="1">
    <citation type="submission" date="2016-08" db="EMBL/GenBank/DDBJ databases">
        <authorList>
            <person name="Seilhamer J.J."/>
        </authorList>
    </citation>
    <scope>NUCLEOTIDE SEQUENCE [LARGE SCALE GENOMIC DNA]</scope>
    <source>
        <strain evidence="3">ING2-E5A</strain>
    </source>
</reference>
<proteinExistence type="predicted"/>
<dbReference type="InterPro" id="IPR032675">
    <property type="entry name" value="LRR_dom_sf"/>
</dbReference>
<evidence type="ECO:0000313" key="4">
    <source>
        <dbReference type="Proteomes" id="UP000178485"/>
    </source>
</evidence>